<dbReference type="EMBL" id="BAAADV010000001">
    <property type="protein sequence ID" value="GAA0661522.1"/>
    <property type="molecule type" value="Genomic_DNA"/>
</dbReference>
<evidence type="ECO:0000256" key="5">
    <source>
        <dbReference type="SAM" id="MobiDB-lite"/>
    </source>
</evidence>
<evidence type="ECO:0000256" key="3">
    <source>
        <dbReference type="ARBA" id="ARBA00022989"/>
    </source>
</evidence>
<keyword evidence="9" id="KW-1185">Reference proteome</keyword>
<evidence type="ECO:0000313" key="8">
    <source>
        <dbReference type="EMBL" id="GAA0661522.1"/>
    </source>
</evidence>
<dbReference type="Gene3D" id="1.20.1420.30">
    <property type="entry name" value="NCX, central ion-binding region"/>
    <property type="match status" value="2"/>
</dbReference>
<accession>A0AAV3T5K9</accession>
<dbReference type="GO" id="GO:0005262">
    <property type="term" value="F:calcium channel activity"/>
    <property type="evidence" value="ECO:0007669"/>
    <property type="project" value="TreeGrafter"/>
</dbReference>
<feature type="transmembrane region" description="Helical" evidence="6">
    <location>
        <begin position="106"/>
        <end position="123"/>
    </location>
</feature>
<dbReference type="InterPro" id="IPR004481">
    <property type="entry name" value="K/Na/Ca-exchanger"/>
</dbReference>
<evidence type="ECO:0000313" key="9">
    <source>
        <dbReference type="Proteomes" id="UP001500420"/>
    </source>
</evidence>
<sequence>MAPQIAVLALTVVGLAVGARLFVDAAVRFARRFGLSEFVIGLTIVGIGTSAPELVVSADAALIGRGDLAVGNVIGSNIFNLALILGGLALFGAIPVDRSAVRRDGAALVLATAIGGVVLLDATVARAEGVAMVACMVAYIAYLLGTGDEAASEPGDGSSASSTARNVAESTPPGGLARGPTRWSRTAAELAAGLALVLASGHFMVESASALALAAGISELVVGETIVAAGTSTPELAVSLVAVRRGRVGVSVGNILGSNVFNLLGILGVAAIVRPLAASPAVLTGVAWLAAITVAAVAALWTGRRLSRPEGGLLALSELVRWGSDLL</sequence>
<dbReference type="AlphaFoldDB" id="A0AAV3T5K9"/>
<dbReference type="Pfam" id="PF01699">
    <property type="entry name" value="Na_Ca_ex"/>
    <property type="match status" value="2"/>
</dbReference>
<evidence type="ECO:0000256" key="4">
    <source>
        <dbReference type="ARBA" id="ARBA00023136"/>
    </source>
</evidence>
<protein>
    <submittedName>
        <fullName evidence="8">Calcium/sodium antiporter</fullName>
    </submittedName>
</protein>
<evidence type="ECO:0000256" key="6">
    <source>
        <dbReference type="SAM" id="Phobius"/>
    </source>
</evidence>
<dbReference type="GO" id="GO:0006874">
    <property type="term" value="P:intracellular calcium ion homeostasis"/>
    <property type="evidence" value="ECO:0007669"/>
    <property type="project" value="TreeGrafter"/>
</dbReference>
<dbReference type="InterPro" id="IPR044880">
    <property type="entry name" value="NCX_ion-bd_dom_sf"/>
</dbReference>
<evidence type="ECO:0000259" key="7">
    <source>
        <dbReference type="Pfam" id="PF01699"/>
    </source>
</evidence>
<gene>
    <name evidence="8" type="ORF">GCM10009020_02170</name>
</gene>
<dbReference type="PANTHER" id="PTHR10846">
    <property type="entry name" value="SODIUM/POTASSIUM/CALCIUM EXCHANGER"/>
    <property type="match status" value="1"/>
</dbReference>
<organism evidence="8 9">
    <name type="scientific">Natronoarchaeum mannanilyticum</name>
    <dbReference type="NCBI Taxonomy" id="926360"/>
    <lineage>
        <taxon>Archaea</taxon>
        <taxon>Methanobacteriati</taxon>
        <taxon>Methanobacteriota</taxon>
        <taxon>Stenosarchaea group</taxon>
        <taxon>Halobacteria</taxon>
        <taxon>Halobacteriales</taxon>
        <taxon>Natronoarchaeaceae</taxon>
    </lineage>
</organism>
<keyword evidence="4 6" id="KW-0472">Membrane</keyword>
<comment type="subcellular location">
    <subcellularLocation>
        <location evidence="1">Membrane</location>
        <topology evidence="1">Multi-pass membrane protein</topology>
    </subcellularLocation>
</comment>
<dbReference type="Proteomes" id="UP001500420">
    <property type="component" value="Unassembled WGS sequence"/>
</dbReference>
<feature type="transmembrane region" description="Helical" evidence="6">
    <location>
        <begin position="74"/>
        <end position="94"/>
    </location>
</feature>
<feature type="domain" description="Sodium/calcium exchanger membrane region" evidence="7">
    <location>
        <begin position="190"/>
        <end position="315"/>
    </location>
</feature>
<feature type="compositionally biased region" description="Polar residues" evidence="5">
    <location>
        <begin position="158"/>
        <end position="169"/>
    </location>
</feature>
<keyword evidence="3 6" id="KW-1133">Transmembrane helix</keyword>
<reference evidence="8 9" key="1">
    <citation type="journal article" date="2019" name="Int. J. Syst. Evol. Microbiol.">
        <title>The Global Catalogue of Microorganisms (GCM) 10K type strain sequencing project: providing services to taxonomists for standard genome sequencing and annotation.</title>
        <authorList>
            <consortium name="The Broad Institute Genomics Platform"/>
            <consortium name="The Broad Institute Genome Sequencing Center for Infectious Disease"/>
            <person name="Wu L."/>
            <person name="Ma J."/>
        </authorList>
    </citation>
    <scope>NUCLEOTIDE SEQUENCE [LARGE SCALE GENOMIC DNA]</scope>
    <source>
        <strain evidence="8 9">JCM 16328</strain>
    </source>
</reference>
<comment type="caution">
    <text evidence="8">The sequence shown here is derived from an EMBL/GenBank/DDBJ whole genome shotgun (WGS) entry which is preliminary data.</text>
</comment>
<feature type="region of interest" description="Disordered" evidence="5">
    <location>
        <begin position="153"/>
        <end position="181"/>
    </location>
</feature>
<dbReference type="Gene3D" id="6.10.280.80">
    <property type="entry name" value="NCX, peripheral helical region"/>
    <property type="match status" value="1"/>
</dbReference>
<dbReference type="PANTHER" id="PTHR10846:SF8">
    <property type="entry name" value="INNER MEMBRANE PROTEIN YRBG"/>
    <property type="match status" value="1"/>
</dbReference>
<dbReference type="GO" id="GO:0005886">
    <property type="term" value="C:plasma membrane"/>
    <property type="evidence" value="ECO:0007669"/>
    <property type="project" value="TreeGrafter"/>
</dbReference>
<feature type="transmembrane region" description="Helical" evidence="6">
    <location>
        <begin position="6"/>
        <end position="23"/>
    </location>
</feature>
<dbReference type="InterPro" id="IPR004837">
    <property type="entry name" value="NaCa_Exmemb"/>
</dbReference>
<evidence type="ECO:0000256" key="1">
    <source>
        <dbReference type="ARBA" id="ARBA00004141"/>
    </source>
</evidence>
<name>A0AAV3T5K9_9EURY</name>
<feature type="domain" description="Sodium/calcium exchanger membrane region" evidence="7">
    <location>
        <begin position="5"/>
        <end position="144"/>
    </location>
</feature>
<feature type="transmembrane region" description="Helical" evidence="6">
    <location>
        <begin position="255"/>
        <end position="276"/>
    </location>
</feature>
<feature type="transmembrane region" description="Helical" evidence="6">
    <location>
        <begin position="129"/>
        <end position="145"/>
    </location>
</feature>
<dbReference type="GO" id="GO:0008273">
    <property type="term" value="F:calcium, potassium:sodium antiporter activity"/>
    <property type="evidence" value="ECO:0007669"/>
    <property type="project" value="TreeGrafter"/>
</dbReference>
<feature type="transmembrane region" description="Helical" evidence="6">
    <location>
        <begin position="35"/>
        <end position="54"/>
    </location>
</feature>
<proteinExistence type="predicted"/>
<feature type="transmembrane region" description="Helical" evidence="6">
    <location>
        <begin position="282"/>
        <end position="301"/>
    </location>
</feature>
<evidence type="ECO:0000256" key="2">
    <source>
        <dbReference type="ARBA" id="ARBA00022692"/>
    </source>
</evidence>
<keyword evidence="2 6" id="KW-0812">Transmembrane</keyword>